<dbReference type="OrthoDB" id="9801699at2"/>
<dbReference type="Gene3D" id="1.10.10.1100">
    <property type="entry name" value="BFD-like [2Fe-2S]-binding domain"/>
    <property type="match status" value="1"/>
</dbReference>
<dbReference type="InterPro" id="IPR006076">
    <property type="entry name" value="FAD-dep_OxRdtase"/>
</dbReference>
<evidence type="ECO:0000313" key="4">
    <source>
        <dbReference type="Proteomes" id="UP000255124"/>
    </source>
</evidence>
<sequence>MYDVLVIGAGVSGAAIARRLSRYKLDIAIVEKANDVSMGASKANSAIVHGGYAEPHDELRGRICYPGRSQFEELENELHFGFVANGSLVLAFEEEEIPTLEKLYDMGIENGLPDMEIIDQEKLREIEPNVSDDAIAALWCKGAGVCSPYEYVIALVENAVANGSELFLNSRVFEIKKDGDHFLVKTEDGKEFEAKYVVNASGLEGAIVSEMIADTDFDIHPRSGEYLIFQKGTGKKLNNVLFQVPTEKSKGILATRTFHNNLLLGPDAIDEEEIDLSTHEDRLMYIYEEAQKSVKDDVINLREFIRSFTGLRPASSTHDFIIEESNVAGFINVVGIQSPGLTSSPEIAKIVEGILKKSGLELVDDPNYNPNREPIIEYKELEDMNKIKDKLDLPLGDPDRIVCRCEQVSEATIRDAMNRGIPVETLDAVKRRTRAGMGFCQGQFCKPRVLEVMEDELGKKPLDDMYDSERNGLSRLNKKRINELIKEMQDTSRKEIEEKEEED</sequence>
<organism evidence="3 4">
    <name type="scientific">Anaerococcus octavius</name>
    <dbReference type="NCBI Taxonomy" id="54007"/>
    <lineage>
        <taxon>Bacteria</taxon>
        <taxon>Bacillati</taxon>
        <taxon>Bacillota</taxon>
        <taxon>Tissierellia</taxon>
        <taxon>Tissierellales</taxon>
        <taxon>Peptoniphilaceae</taxon>
        <taxon>Anaerococcus</taxon>
    </lineage>
</organism>
<feature type="domain" description="FAD dependent oxidoreductase" evidence="1">
    <location>
        <begin position="3"/>
        <end position="351"/>
    </location>
</feature>
<dbReference type="EMBL" id="UFTA01000002">
    <property type="protein sequence ID" value="SUU91840.1"/>
    <property type="molecule type" value="Genomic_DNA"/>
</dbReference>
<evidence type="ECO:0000313" key="3">
    <source>
        <dbReference type="EMBL" id="SUU91840.1"/>
    </source>
</evidence>
<dbReference type="Gene3D" id="3.50.50.60">
    <property type="entry name" value="FAD/NAD(P)-binding domain"/>
    <property type="match status" value="1"/>
</dbReference>
<dbReference type="InterPro" id="IPR007419">
    <property type="entry name" value="BFD-like_2Fe2S-bd_dom"/>
</dbReference>
<dbReference type="Proteomes" id="UP000255124">
    <property type="component" value="Unassembled WGS sequence"/>
</dbReference>
<dbReference type="InterPro" id="IPR041854">
    <property type="entry name" value="BFD-like_2Fe2S-bd_dom_sf"/>
</dbReference>
<evidence type="ECO:0000259" key="2">
    <source>
        <dbReference type="Pfam" id="PF04324"/>
    </source>
</evidence>
<dbReference type="RefSeq" id="WP_115594830.1">
    <property type="nucleotide sequence ID" value="NZ_UFTA01000002.1"/>
</dbReference>
<dbReference type="CDD" id="cd19946">
    <property type="entry name" value="GlpA-like_Fer2_BFD-like"/>
    <property type="match status" value="1"/>
</dbReference>
<keyword evidence="3" id="KW-0560">Oxidoreductase</keyword>
<feature type="domain" description="BFD-like [2Fe-2S]-binding" evidence="2">
    <location>
        <begin position="401"/>
        <end position="454"/>
    </location>
</feature>
<dbReference type="InterPro" id="IPR052745">
    <property type="entry name" value="G3P_Oxidase/Oxidoreductase"/>
</dbReference>
<dbReference type="AlphaFoldDB" id="A0A380WTP1"/>
<dbReference type="Pfam" id="PF04324">
    <property type="entry name" value="Fer2_BFD"/>
    <property type="match status" value="1"/>
</dbReference>
<dbReference type="Gene3D" id="3.30.9.10">
    <property type="entry name" value="D-Amino Acid Oxidase, subunit A, domain 2"/>
    <property type="match status" value="1"/>
</dbReference>
<dbReference type="PANTHER" id="PTHR42720">
    <property type="entry name" value="GLYCEROL-3-PHOSPHATE DEHYDROGENASE"/>
    <property type="match status" value="1"/>
</dbReference>
<protein>
    <submittedName>
        <fullName evidence="3">L-2-hydroxyglutarate oxidase LhgO</fullName>
        <ecNumber evidence="3">1.1.3.15</ecNumber>
    </submittedName>
</protein>
<gene>
    <name evidence="3" type="primary">lhgO_2</name>
    <name evidence="3" type="ORF">NCTC9810_00137</name>
</gene>
<dbReference type="Pfam" id="PF01266">
    <property type="entry name" value="DAO"/>
    <property type="match status" value="1"/>
</dbReference>
<dbReference type="SUPFAM" id="SSF51905">
    <property type="entry name" value="FAD/NAD(P)-binding domain"/>
    <property type="match status" value="1"/>
</dbReference>
<dbReference type="InterPro" id="IPR036188">
    <property type="entry name" value="FAD/NAD-bd_sf"/>
</dbReference>
<accession>A0A380WTP1</accession>
<dbReference type="EC" id="1.1.3.15" evidence="3"/>
<proteinExistence type="predicted"/>
<evidence type="ECO:0000259" key="1">
    <source>
        <dbReference type="Pfam" id="PF01266"/>
    </source>
</evidence>
<name>A0A380WTP1_9FIRM</name>
<dbReference type="GO" id="GO:0003973">
    <property type="term" value="F:(S)-2-hydroxy-acid oxidase activity"/>
    <property type="evidence" value="ECO:0007669"/>
    <property type="project" value="UniProtKB-EC"/>
</dbReference>
<dbReference type="PRINTS" id="PR00420">
    <property type="entry name" value="RNGMNOXGNASE"/>
</dbReference>
<reference evidence="3 4" key="1">
    <citation type="submission" date="2018-06" db="EMBL/GenBank/DDBJ databases">
        <authorList>
            <consortium name="Pathogen Informatics"/>
            <person name="Doyle S."/>
        </authorList>
    </citation>
    <scope>NUCLEOTIDE SEQUENCE [LARGE SCALE GENOMIC DNA]</scope>
    <source>
        <strain evidence="3 4">NCTC9810</strain>
    </source>
</reference>
<dbReference type="PANTHER" id="PTHR42720:SF1">
    <property type="entry name" value="GLYCEROL 3-PHOSPHATE OXIDASE"/>
    <property type="match status" value="1"/>
</dbReference>